<comment type="caution">
    <text evidence="6">The sequence shown here is derived from an EMBL/GenBank/DDBJ whole genome shotgun (WGS) entry which is preliminary data.</text>
</comment>
<dbReference type="Proteomes" id="UP000662373">
    <property type="component" value="Unassembled WGS sequence"/>
</dbReference>
<feature type="region of interest" description="Disordered" evidence="4">
    <location>
        <begin position="25"/>
        <end position="52"/>
    </location>
</feature>
<dbReference type="InterPro" id="IPR029000">
    <property type="entry name" value="Cyclophilin-like_dom_sf"/>
</dbReference>
<accession>A0A934KPS8</accession>
<dbReference type="InterPro" id="IPR002130">
    <property type="entry name" value="Cyclophilin-type_PPIase_dom"/>
</dbReference>
<evidence type="ECO:0000256" key="1">
    <source>
        <dbReference type="ARBA" id="ARBA00023110"/>
    </source>
</evidence>
<dbReference type="EMBL" id="JAEHJZ010000026">
    <property type="protein sequence ID" value="MBJ7881244.1"/>
    <property type="molecule type" value="Genomic_DNA"/>
</dbReference>
<gene>
    <name evidence="6" type="ORF">JEM65_11370</name>
</gene>
<evidence type="ECO:0000259" key="5">
    <source>
        <dbReference type="PROSITE" id="PS50072"/>
    </source>
</evidence>
<dbReference type="PRINTS" id="PR00153">
    <property type="entry name" value="CSAPPISMRASE"/>
</dbReference>
<comment type="function">
    <text evidence="3">PPIases accelerate the folding of proteins. It catalyzes the cis-trans isomerization of proline imidic peptide bonds in oligopeptides.</text>
</comment>
<dbReference type="GO" id="GO:0003755">
    <property type="term" value="F:peptidyl-prolyl cis-trans isomerase activity"/>
    <property type="evidence" value="ECO:0007669"/>
    <property type="project" value="UniProtKB-UniRule"/>
</dbReference>
<dbReference type="Gene3D" id="2.40.100.10">
    <property type="entry name" value="Cyclophilin-like"/>
    <property type="match status" value="1"/>
</dbReference>
<keyword evidence="7" id="KW-1185">Reference proteome</keyword>
<reference evidence="6 7" key="1">
    <citation type="submission" date="2020-09" db="EMBL/GenBank/DDBJ databases">
        <title>Draft genome of Gelidibacter salicanalis PAMC21136.</title>
        <authorList>
            <person name="Park H."/>
        </authorList>
    </citation>
    <scope>NUCLEOTIDE SEQUENCE [LARGE SCALE GENOMIC DNA]</scope>
    <source>
        <strain evidence="6 7">PAMC21136</strain>
    </source>
</reference>
<feature type="compositionally biased region" description="Basic and acidic residues" evidence="4">
    <location>
        <begin position="38"/>
        <end position="47"/>
    </location>
</feature>
<dbReference type="SUPFAM" id="SSF50891">
    <property type="entry name" value="Cyclophilin-like"/>
    <property type="match status" value="1"/>
</dbReference>
<protein>
    <recommendedName>
        <fullName evidence="3">Peptidyl-prolyl cis-trans isomerase</fullName>
        <shortName evidence="3">PPIase</shortName>
        <ecNumber evidence="3">5.2.1.8</ecNumber>
    </recommendedName>
</protein>
<proteinExistence type="inferred from homology"/>
<sequence>MRILMCIGVFFIFLNCEDKQSRQKENNLVPDSLTTATTKEERKEQKKPQRKYPKLTDKNAMDFFLKYEKEHKENKIRMTTDFGTIDILLYDETKFHRANFIFLTKQGYFDNTQFYRIVNNFVIQGGNSDDVSIAERRQKIGQYLLPTDTNRGFVHDRGVISMPSSEIENPYKLASPYQFFIVQKQDGAHHLDGDYTVFGRVTDGMDVVDKIASQETDGSEWPLNNIYIRKVEIID</sequence>
<comment type="similarity">
    <text evidence="3">Belongs to the cyclophilin-type PPIase family.</text>
</comment>
<dbReference type="PROSITE" id="PS50072">
    <property type="entry name" value="CSA_PPIASE_2"/>
    <property type="match status" value="1"/>
</dbReference>
<dbReference type="EC" id="5.2.1.8" evidence="3"/>
<evidence type="ECO:0000313" key="7">
    <source>
        <dbReference type="Proteomes" id="UP000662373"/>
    </source>
</evidence>
<name>A0A934KPS8_9FLAO</name>
<evidence type="ECO:0000256" key="3">
    <source>
        <dbReference type="RuleBase" id="RU363019"/>
    </source>
</evidence>
<keyword evidence="2 3" id="KW-0413">Isomerase</keyword>
<keyword evidence="1 3" id="KW-0697">Rotamase</keyword>
<evidence type="ECO:0000313" key="6">
    <source>
        <dbReference type="EMBL" id="MBJ7881244.1"/>
    </source>
</evidence>
<dbReference type="AlphaFoldDB" id="A0A934KPS8"/>
<organism evidence="6 7">
    <name type="scientific">Gelidibacter salicanalis</name>
    <dbReference type="NCBI Taxonomy" id="291193"/>
    <lineage>
        <taxon>Bacteria</taxon>
        <taxon>Pseudomonadati</taxon>
        <taxon>Bacteroidota</taxon>
        <taxon>Flavobacteriia</taxon>
        <taxon>Flavobacteriales</taxon>
        <taxon>Flavobacteriaceae</taxon>
        <taxon>Gelidibacter</taxon>
    </lineage>
</organism>
<dbReference type="RefSeq" id="WP_199599506.1">
    <property type="nucleotide sequence ID" value="NZ_JAEHJZ010000026.1"/>
</dbReference>
<dbReference type="CDD" id="cd00317">
    <property type="entry name" value="cyclophilin"/>
    <property type="match status" value="1"/>
</dbReference>
<dbReference type="PANTHER" id="PTHR45625">
    <property type="entry name" value="PEPTIDYL-PROLYL CIS-TRANS ISOMERASE-RELATED"/>
    <property type="match status" value="1"/>
</dbReference>
<dbReference type="InterPro" id="IPR044666">
    <property type="entry name" value="Cyclophilin_A-like"/>
</dbReference>
<dbReference type="PANTHER" id="PTHR45625:SF4">
    <property type="entry name" value="PEPTIDYLPROLYL ISOMERASE DOMAIN AND WD REPEAT-CONTAINING PROTEIN 1"/>
    <property type="match status" value="1"/>
</dbReference>
<evidence type="ECO:0000256" key="4">
    <source>
        <dbReference type="SAM" id="MobiDB-lite"/>
    </source>
</evidence>
<comment type="catalytic activity">
    <reaction evidence="3">
        <text>[protein]-peptidylproline (omega=180) = [protein]-peptidylproline (omega=0)</text>
        <dbReference type="Rhea" id="RHEA:16237"/>
        <dbReference type="Rhea" id="RHEA-COMP:10747"/>
        <dbReference type="Rhea" id="RHEA-COMP:10748"/>
        <dbReference type="ChEBI" id="CHEBI:83833"/>
        <dbReference type="ChEBI" id="CHEBI:83834"/>
        <dbReference type="EC" id="5.2.1.8"/>
    </reaction>
</comment>
<dbReference type="Pfam" id="PF00160">
    <property type="entry name" value="Pro_isomerase"/>
    <property type="match status" value="1"/>
</dbReference>
<feature type="domain" description="PPIase cyclophilin-type" evidence="5">
    <location>
        <begin position="83"/>
        <end position="233"/>
    </location>
</feature>
<evidence type="ECO:0000256" key="2">
    <source>
        <dbReference type="ARBA" id="ARBA00023235"/>
    </source>
</evidence>